<comment type="caution">
    <text evidence="1">The sequence shown here is derived from an EMBL/GenBank/DDBJ whole genome shotgun (WGS) entry which is preliminary data.</text>
</comment>
<dbReference type="Proteomes" id="UP001217089">
    <property type="component" value="Unassembled WGS sequence"/>
</dbReference>
<name>A0ABQ9EBV0_TEGGR</name>
<accession>A0ABQ9EBV0</accession>
<reference evidence="1 2" key="1">
    <citation type="submission" date="2022-12" db="EMBL/GenBank/DDBJ databases">
        <title>Chromosome-level genome of Tegillarca granosa.</title>
        <authorList>
            <person name="Kim J."/>
        </authorList>
    </citation>
    <scope>NUCLEOTIDE SEQUENCE [LARGE SCALE GENOMIC DNA]</scope>
    <source>
        <strain evidence="1">Teg-2019</strain>
        <tissue evidence="1">Adductor muscle</tissue>
    </source>
</reference>
<sequence length="74" mass="8717">MLKRDIFSIVDFKYGSHDHYTPYPTPATGGVIFSLRNLLKIIHTFSPFWVNFARFSLFKELLGKVLYYSRPPNF</sequence>
<gene>
    <name evidence="1" type="ORF">KUTeg_022449</name>
</gene>
<organism evidence="1 2">
    <name type="scientific">Tegillarca granosa</name>
    <name type="common">Malaysian cockle</name>
    <name type="synonym">Anadara granosa</name>
    <dbReference type="NCBI Taxonomy" id="220873"/>
    <lineage>
        <taxon>Eukaryota</taxon>
        <taxon>Metazoa</taxon>
        <taxon>Spiralia</taxon>
        <taxon>Lophotrochozoa</taxon>
        <taxon>Mollusca</taxon>
        <taxon>Bivalvia</taxon>
        <taxon>Autobranchia</taxon>
        <taxon>Pteriomorphia</taxon>
        <taxon>Arcoida</taxon>
        <taxon>Arcoidea</taxon>
        <taxon>Arcidae</taxon>
        <taxon>Tegillarca</taxon>
    </lineage>
</organism>
<evidence type="ECO:0000313" key="2">
    <source>
        <dbReference type="Proteomes" id="UP001217089"/>
    </source>
</evidence>
<protein>
    <submittedName>
        <fullName evidence="1">Uncharacterized protein</fullName>
    </submittedName>
</protein>
<proteinExistence type="predicted"/>
<dbReference type="EMBL" id="JARBDR010000919">
    <property type="protein sequence ID" value="KAJ8300930.1"/>
    <property type="molecule type" value="Genomic_DNA"/>
</dbReference>
<keyword evidence="2" id="KW-1185">Reference proteome</keyword>
<evidence type="ECO:0000313" key="1">
    <source>
        <dbReference type="EMBL" id="KAJ8300930.1"/>
    </source>
</evidence>